<reference evidence="5" key="2">
    <citation type="submission" date="2016-08" db="EMBL/GenBank/DDBJ databases">
        <authorList>
            <person name="Holder M.E."/>
            <person name="Ajami N.J."/>
            <person name="Petrosino J.F."/>
        </authorList>
    </citation>
    <scope>NUCLEOTIDE SEQUENCE [LARGE SCALE GENOMIC DNA]</scope>
    <source>
        <strain evidence="5">F0677</strain>
    </source>
</reference>
<dbReference type="EMBL" id="QWKU01000001">
    <property type="protein sequence ID" value="RID94235.1"/>
    <property type="molecule type" value="Genomic_DNA"/>
</dbReference>
<feature type="signal peptide" evidence="2">
    <location>
        <begin position="1"/>
        <end position="27"/>
    </location>
</feature>
<proteinExistence type="predicted"/>
<evidence type="ECO:0000256" key="1">
    <source>
        <dbReference type="SAM" id="MobiDB-lite"/>
    </source>
</evidence>
<gene>
    <name evidence="3" type="ORF">BCB69_01715</name>
    <name evidence="4" type="ORF">DX915_01480</name>
</gene>
<reference evidence="4 6" key="3">
    <citation type="submission" date="2018-08" db="EMBL/GenBank/DDBJ databases">
        <title>Draft genome sequence of Dialister pneumosintes KCOM 1685.</title>
        <authorList>
            <person name="Kook J.-K."/>
            <person name="Park S.-N."/>
            <person name="Lim Y.K."/>
        </authorList>
    </citation>
    <scope>NUCLEOTIDE SEQUENCE [LARGE SCALE GENOMIC DNA]</scope>
    <source>
        <strain evidence="4 6">KCOM 1685</strain>
    </source>
</reference>
<feature type="chain" id="PRO_5043893073" evidence="2">
    <location>
        <begin position="28"/>
        <end position="496"/>
    </location>
</feature>
<name>A0A1B3WCW6_9FIRM</name>
<protein>
    <submittedName>
        <fullName evidence="4">WG repeat-containing protein</fullName>
    </submittedName>
</protein>
<dbReference type="Pfam" id="PF14903">
    <property type="entry name" value="WG_beta_rep"/>
    <property type="match status" value="2"/>
</dbReference>
<keyword evidence="2" id="KW-0732">Signal</keyword>
<dbReference type="AlphaFoldDB" id="A0A1B3WCW6"/>
<dbReference type="EMBL" id="CP017037">
    <property type="protein sequence ID" value="AOH38811.1"/>
    <property type="molecule type" value="Genomic_DNA"/>
</dbReference>
<evidence type="ECO:0000256" key="2">
    <source>
        <dbReference type="SAM" id="SignalP"/>
    </source>
</evidence>
<dbReference type="OrthoDB" id="210273at2"/>
<dbReference type="InterPro" id="IPR032774">
    <property type="entry name" value="WG_beta_rep"/>
</dbReference>
<dbReference type="PANTHER" id="PTHR37841:SF1">
    <property type="entry name" value="DUF3298 DOMAIN-CONTAINING PROTEIN"/>
    <property type="match status" value="1"/>
</dbReference>
<dbReference type="STRING" id="39950.BCB69_01715"/>
<evidence type="ECO:0000313" key="3">
    <source>
        <dbReference type="EMBL" id="AOH38811.1"/>
    </source>
</evidence>
<reference evidence="3" key="1">
    <citation type="submission" date="2016-08" db="EMBL/GenBank/DDBJ databases">
        <authorList>
            <person name="Seilhamer J.J."/>
        </authorList>
    </citation>
    <scope>NUCLEOTIDE SEQUENCE [LARGE SCALE GENOMIC DNA]</scope>
    <source>
        <strain evidence="3">F0677</strain>
    </source>
</reference>
<dbReference type="Proteomes" id="UP000094757">
    <property type="component" value="Chromosome"/>
</dbReference>
<sequence>MKLKEKLWISCTMAMFSYLLLGQTSYAEYGTTTATRIQREEHSESISVHTENSTTQTTESSTHIGVGVPSINISIPNIVIDKETLSKIDVQRRNALASYKATYSKTEDGHFQEHGYLARIKKGKKWGIVGTDGQLTMDPTYKILIPKENGVLYVGNKKKELSYVDGNNNPVTYEKKSEDALIPFKEKGLYGFKDSKGHIVIKPVYKRIVTEFSEGIAFVITAGGHQIAINTEGTEIFNAPYEVVMPFQYGVAEYRRSVNTFKGSTFLSSIISNIIYDTETDRFNSYTPVYNGIKRGYLNHEGEIVIDSKNDVVYPMTPYGTIVQNNGLTSFITADGQVLIPPGHYTVGSIHITDGYLVLRDDFSKKYGVFELIYGKQVVPFLYDDIQLLGQNRFIAKHNYATYLVDSTNGRLIATLPVNQKAVPFDDGEYTWIFMGSSNFAIIDSEGHIVFRDSDITDAGPFKHGYSPVKKNKKWGVIDTKGTWIIEPQYDDVEIL</sequence>
<dbReference type="Proteomes" id="UP000266262">
    <property type="component" value="Unassembled WGS sequence"/>
</dbReference>
<dbReference type="RefSeq" id="WP_022513207.1">
    <property type="nucleotide sequence ID" value="NZ_CP017037.1"/>
</dbReference>
<feature type="compositionally biased region" description="Low complexity" evidence="1">
    <location>
        <begin position="50"/>
        <end position="62"/>
    </location>
</feature>
<evidence type="ECO:0000313" key="4">
    <source>
        <dbReference type="EMBL" id="RID94235.1"/>
    </source>
</evidence>
<dbReference type="PANTHER" id="PTHR37841">
    <property type="entry name" value="GLR2918 PROTEIN"/>
    <property type="match status" value="1"/>
</dbReference>
<evidence type="ECO:0000313" key="5">
    <source>
        <dbReference type="Proteomes" id="UP000094757"/>
    </source>
</evidence>
<evidence type="ECO:0000313" key="6">
    <source>
        <dbReference type="Proteomes" id="UP000266262"/>
    </source>
</evidence>
<keyword evidence="6" id="KW-1185">Reference proteome</keyword>
<feature type="region of interest" description="Disordered" evidence="1">
    <location>
        <begin position="39"/>
        <end position="62"/>
    </location>
</feature>
<accession>A0A1B3WCW6</accession>
<organism evidence="3 5">
    <name type="scientific">Dialister pneumosintes</name>
    <dbReference type="NCBI Taxonomy" id="39950"/>
    <lineage>
        <taxon>Bacteria</taxon>
        <taxon>Bacillati</taxon>
        <taxon>Bacillota</taxon>
        <taxon>Negativicutes</taxon>
        <taxon>Veillonellales</taxon>
        <taxon>Veillonellaceae</taxon>
        <taxon>Dialister</taxon>
    </lineage>
</organism>
<dbReference type="KEGG" id="dpn:BCB69_01715"/>